<dbReference type="Gene3D" id="3.40.630.30">
    <property type="match status" value="1"/>
</dbReference>
<dbReference type="OrthoDB" id="41532at2759"/>
<sequence length="232" mass="27202">MLGIFSNKPLIKVNKDEVEIRLFDPKKDNWKEVRNMAFTPFTETTPKILKDLLFHPILSSVIAILAGVLYQMKGSLWNPFIFVVGIYPTLYFFLLWRIPESEMSKQVDYNKFVEYWTDFTHPLWLLFHKGGLIGSVGLKELDVDTRGELVRLAIATDYRRNGLAKMLVNTVIEYCEKYKYNDLILATSAYQTEAMKLYEKSGFTLYEKTKVYFIKPIFGVDVNCYRIKFPRK</sequence>
<keyword evidence="5" id="KW-1185">Reference proteome</keyword>
<dbReference type="InterPro" id="IPR016181">
    <property type="entry name" value="Acyl_CoA_acyltransferase"/>
</dbReference>
<dbReference type="Pfam" id="PF00583">
    <property type="entry name" value="Acetyltransf_1"/>
    <property type="match status" value="1"/>
</dbReference>
<keyword evidence="2" id="KW-0472">Membrane</keyword>
<dbReference type="Proteomes" id="UP000749559">
    <property type="component" value="Unassembled WGS sequence"/>
</dbReference>
<feature type="domain" description="N-acetyltransferase" evidence="3">
    <location>
        <begin position="82"/>
        <end position="227"/>
    </location>
</feature>
<evidence type="ECO:0000256" key="1">
    <source>
        <dbReference type="ARBA" id="ARBA00022679"/>
    </source>
</evidence>
<protein>
    <recommendedName>
        <fullName evidence="3">N-acetyltransferase domain-containing protein</fullName>
    </recommendedName>
</protein>
<proteinExistence type="predicted"/>
<evidence type="ECO:0000313" key="4">
    <source>
        <dbReference type="EMBL" id="CAH1787715.1"/>
    </source>
</evidence>
<feature type="transmembrane region" description="Helical" evidence="2">
    <location>
        <begin position="52"/>
        <end position="70"/>
    </location>
</feature>
<evidence type="ECO:0000256" key="2">
    <source>
        <dbReference type="SAM" id="Phobius"/>
    </source>
</evidence>
<dbReference type="CDD" id="cd04301">
    <property type="entry name" value="NAT_SF"/>
    <property type="match status" value="1"/>
</dbReference>
<evidence type="ECO:0000259" key="3">
    <source>
        <dbReference type="PROSITE" id="PS51186"/>
    </source>
</evidence>
<comment type="caution">
    <text evidence="4">The sequence shown here is derived from an EMBL/GenBank/DDBJ whole genome shotgun (WGS) entry which is preliminary data.</text>
</comment>
<keyword evidence="2" id="KW-1133">Transmembrane helix</keyword>
<dbReference type="PROSITE" id="PS51186">
    <property type="entry name" value="GNAT"/>
    <property type="match status" value="1"/>
</dbReference>
<gene>
    <name evidence="4" type="ORF">OFUS_LOCUS13357</name>
</gene>
<dbReference type="GO" id="GO:0008080">
    <property type="term" value="F:N-acetyltransferase activity"/>
    <property type="evidence" value="ECO:0007669"/>
    <property type="project" value="InterPro"/>
</dbReference>
<dbReference type="EMBL" id="CAIIXF020000006">
    <property type="protein sequence ID" value="CAH1787715.1"/>
    <property type="molecule type" value="Genomic_DNA"/>
</dbReference>
<evidence type="ECO:0000313" key="5">
    <source>
        <dbReference type="Proteomes" id="UP000749559"/>
    </source>
</evidence>
<name>A0A8S4P3G4_OWEFU</name>
<accession>A0A8S4P3G4</accession>
<dbReference type="InterPro" id="IPR050769">
    <property type="entry name" value="NAT_camello-type"/>
</dbReference>
<reference evidence="4" key="1">
    <citation type="submission" date="2022-03" db="EMBL/GenBank/DDBJ databases">
        <authorList>
            <person name="Martin C."/>
        </authorList>
    </citation>
    <scope>NUCLEOTIDE SEQUENCE</scope>
</reference>
<feature type="transmembrane region" description="Helical" evidence="2">
    <location>
        <begin position="76"/>
        <end position="96"/>
    </location>
</feature>
<organism evidence="4 5">
    <name type="scientific">Owenia fusiformis</name>
    <name type="common">Polychaete worm</name>
    <dbReference type="NCBI Taxonomy" id="6347"/>
    <lineage>
        <taxon>Eukaryota</taxon>
        <taxon>Metazoa</taxon>
        <taxon>Spiralia</taxon>
        <taxon>Lophotrochozoa</taxon>
        <taxon>Annelida</taxon>
        <taxon>Polychaeta</taxon>
        <taxon>Sedentaria</taxon>
        <taxon>Canalipalpata</taxon>
        <taxon>Sabellida</taxon>
        <taxon>Oweniida</taxon>
        <taxon>Oweniidae</taxon>
        <taxon>Owenia</taxon>
    </lineage>
</organism>
<keyword evidence="1" id="KW-0808">Transferase</keyword>
<dbReference type="PANTHER" id="PTHR13947">
    <property type="entry name" value="GNAT FAMILY N-ACETYLTRANSFERASE"/>
    <property type="match status" value="1"/>
</dbReference>
<dbReference type="AlphaFoldDB" id="A0A8S4P3G4"/>
<keyword evidence="2" id="KW-0812">Transmembrane</keyword>
<dbReference type="InterPro" id="IPR000182">
    <property type="entry name" value="GNAT_dom"/>
</dbReference>
<dbReference type="PANTHER" id="PTHR13947:SF37">
    <property type="entry name" value="LD18367P"/>
    <property type="match status" value="1"/>
</dbReference>
<dbReference type="SUPFAM" id="SSF55729">
    <property type="entry name" value="Acyl-CoA N-acyltransferases (Nat)"/>
    <property type="match status" value="1"/>
</dbReference>